<dbReference type="InterPro" id="IPR013103">
    <property type="entry name" value="RVT_2"/>
</dbReference>
<sequence length="287" mass="33060">MQCSWKRVFQRIADGMRSCLMSQAKNLNMIMLHHLNLQFPLMVFQVLSRSTRGSRPPERYEFMGLTSQLDNDPKTYGEAMLDIDSDKWFEAMRSEMDSIGSNQVWTLVDLPKGVGPVGCKWVYKPMAKSIRILLAIAAWYDYEIWHMDVKMAFLNGFVEEEIYMDQSRVFTTIGEEQKVLGDIKAWLSTQFSMKNMGDASYILGIKIYRDRSRRILGLTQYSYIEKADVAYALSVTGRYQACAGEAHWSAVKTILKYLKRIKDMFLIYGGGELILEVYNDASFSVGR</sequence>
<evidence type="ECO:0000313" key="2">
    <source>
        <dbReference type="EMBL" id="KAL0401890.1"/>
    </source>
</evidence>
<feature type="domain" description="Reverse transcriptase Ty1/copia-type" evidence="1">
    <location>
        <begin position="128"/>
        <end position="179"/>
    </location>
</feature>
<dbReference type="EMBL" id="JACGWN010000015">
    <property type="protein sequence ID" value="KAL0401890.1"/>
    <property type="molecule type" value="Genomic_DNA"/>
</dbReference>
<protein>
    <recommendedName>
        <fullName evidence="1">Reverse transcriptase Ty1/copia-type domain-containing protein</fullName>
    </recommendedName>
</protein>
<reference evidence="2" key="1">
    <citation type="submission" date="2020-06" db="EMBL/GenBank/DDBJ databases">
        <authorList>
            <person name="Li T."/>
            <person name="Hu X."/>
            <person name="Zhang T."/>
            <person name="Song X."/>
            <person name="Zhang H."/>
            <person name="Dai N."/>
            <person name="Sheng W."/>
            <person name="Hou X."/>
            <person name="Wei L."/>
        </authorList>
    </citation>
    <scope>NUCLEOTIDE SEQUENCE</scope>
    <source>
        <strain evidence="2">KEN1</strain>
        <tissue evidence="2">Leaf</tissue>
    </source>
</reference>
<evidence type="ECO:0000259" key="1">
    <source>
        <dbReference type="Pfam" id="PF07727"/>
    </source>
</evidence>
<organism evidence="2">
    <name type="scientific">Sesamum latifolium</name>
    <dbReference type="NCBI Taxonomy" id="2727402"/>
    <lineage>
        <taxon>Eukaryota</taxon>
        <taxon>Viridiplantae</taxon>
        <taxon>Streptophyta</taxon>
        <taxon>Embryophyta</taxon>
        <taxon>Tracheophyta</taxon>
        <taxon>Spermatophyta</taxon>
        <taxon>Magnoliopsida</taxon>
        <taxon>eudicotyledons</taxon>
        <taxon>Gunneridae</taxon>
        <taxon>Pentapetalae</taxon>
        <taxon>asterids</taxon>
        <taxon>lamiids</taxon>
        <taxon>Lamiales</taxon>
        <taxon>Pedaliaceae</taxon>
        <taxon>Sesamum</taxon>
    </lineage>
</organism>
<dbReference type="AlphaFoldDB" id="A0AAW2TAD7"/>
<comment type="caution">
    <text evidence="2">The sequence shown here is derived from an EMBL/GenBank/DDBJ whole genome shotgun (WGS) entry which is preliminary data.</text>
</comment>
<proteinExistence type="predicted"/>
<reference evidence="2" key="2">
    <citation type="journal article" date="2024" name="Plant">
        <title>Genomic evolution and insights into agronomic trait innovations of Sesamum species.</title>
        <authorList>
            <person name="Miao H."/>
            <person name="Wang L."/>
            <person name="Qu L."/>
            <person name="Liu H."/>
            <person name="Sun Y."/>
            <person name="Le M."/>
            <person name="Wang Q."/>
            <person name="Wei S."/>
            <person name="Zheng Y."/>
            <person name="Lin W."/>
            <person name="Duan Y."/>
            <person name="Cao H."/>
            <person name="Xiong S."/>
            <person name="Wang X."/>
            <person name="Wei L."/>
            <person name="Li C."/>
            <person name="Ma Q."/>
            <person name="Ju M."/>
            <person name="Zhao R."/>
            <person name="Li G."/>
            <person name="Mu C."/>
            <person name="Tian Q."/>
            <person name="Mei H."/>
            <person name="Zhang T."/>
            <person name="Gao T."/>
            <person name="Zhang H."/>
        </authorList>
    </citation>
    <scope>NUCLEOTIDE SEQUENCE</scope>
    <source>
        <strain evidence="2">KEN1</strain>
    </source>
</reference>
<accession>A0AAW2TAD7</accession>
<name>A0AAW2TAD7_9LAMI</name>
<dbReference type="Pfam" id="PF07727">
    <property type="entry name" value="RVT_2"/>
    <property type="match status" value="1"/>
</dbReference>
<gene>
    <name evidence="2" type="ORF">Slati_4218900</name>
</gene>